<organism evidence="1">
    <name type="scientific">mine drainage metagenome</name>
    <dbReference type="NCBI Taxonomy" id="410659"/>
    <lineage>
        <taxon>unclassified sequences</taxon>
        <taxon>metagenomes</taxon>
        <taxon>ecological metagenomes</taxon>
    </lineage>
</organism>
<accession>A0A1J5P875</accession>
<reference evidence="1" key="1">
    <citation type="submission" date="2016-10" db="EMBL/GenBank/DDBJ databases">
        <title>Sequence of Gallionella enrichment culture.</title>
        <authorList>
            <person name="Poehlein A."/>
            <person name="Muehling M."/>
            <person name="Daniel R."/>
        </authorList>
    </citation>
    <scope>NUCLEOTIDE SEQUENCE</scope>
</reference>
<protein>
    <submittedName>
        <fullName evidence="1">Uncharacterized protein</fullName>
    </submittedName>
</protein>
<name>A0A1J5P875_9ZZZZ</name>
<dbReference type="EMBL" id="MLJW01006251">
    <property type="protein sequence ID" value="OIQ66944.1"/>
    <property type="molecule type" value="Genomic_DNA"/>
</dbReference>
<dbReference type="AlphaFoldDB" id="A0A1J5P875"/>
<evidence type="ECO:0000313" key="1">
    <source>
        <dbReference type="EMBL" id="OIQ66944.1"/>
    </source>
</evidence>
<comment type="caution">
    <text evidence="1">The sequence shown here is derived from an EMBL/GenBank/DDBJ whole genome shotgun (WGS) entry which is preliminary data.</text>
</comment>
<gene>
    <name evidence="1" type="ORF">GALL_514830</name>
</gene>
<proteinExistence type="predicted"/>
<sequence>MRLVIGLGTLEAGQEAVVDVDGAPTQKLAELGRQDLHVARQHDEVRFGFPHQIPDRGLLLVPCFLRHRQIVKRYIAEIEAGVGLARMIGNDGGRDHLQFAGSPAIQDIGKAVIGFRDQQHHAAAAGAVAHLPVHAETFRDRGEPGLQRRQIDGEVGGVEHHPHEEMAGLDVVELLGVEDVLPVMGEERRHRRYDAGAIRTG</sequence>